<keyword evidence="2" id="KW-1185">Reference proteome</keyword>
<dbReference type="RefSeq" id="XP_002957146.1">
    <property type="nucleotide sequence ID" value="XM_002957100.1"/>
</dbReference>
<dbReference type="EMBL" id="GL378390">
    <property type="protein sequence ID" value="EFJ41800.1"/>
    <property type="molecule type" value="Genomic_DNA"/>
</dbReference>
<gene>
    <name evidence="1" type="ORF">VOLCADRAFT_98183</name>
</gene>
<proteinExistence type="predicted"/>
<dbReference type="OrthoDB" id="535277at2759"/>
<sequence>MMPKLARKQHLFSEMWKLALFSVQIKPSVNCEHVFSARTVMKGDRRTRLSAIRLNESLFVKLNTSGSFKKEDAVLKGAMAKYKSSTRMHLYMHIADKVKNILRDPRFNRMRSAL</sequence>
<dbReference type="AlphaFoldDB" id="D8UEN7"/>
<dbReference type="GeneID" id="9620636"/>
<dbReference type="Proteomes" id="UP000001058">
    <property type="component" value="Unassembled WGS sequence"/>
</dbReference>
<dbReference type="InParanoid" id="D8UEN7"/>
<organism evidence="2">
    <name type="scientific">Volvox carteri f. nagariensis</name>
    <dbReference type="NCBI Taxonomy" id="3068"/>
    <lineage>
        <taxon>Eukaryota</taxon>
        <taxon>Viridiplantae</taxon>
        <taxon>Chlorophyta</taxon>
        <taxon>core chlorophytes</taxon>
        <taxon>Chlorophyceae</taxon>
        <taxon>CS clade</taxon>
        <taxon>Chlamydomonadales</taxon>
        <taxon>Volvocaceae</taxon>
        <taxon>Volvox</taxon>
    </lineage>
</organism>
<accession>D8UEN7</accession>
<reference evidence="1 2" key="1">
    <citation type="journal article" date="2010" name="Science">
        <title>Genomic analysis of organismal complexity in the multicellular green alga Volvox carteri.</title>
        <authorList>
            <person name="Prochnik S.E."/>
            <person name="Umen J."/>
            <person name="Nedelcu A.M."/>
            <person name="Hallmann A."/>
            <person name="Miller S.M."/>
            <person name="Nishii I."/>
            <person name="Ferris P."/>
            <person name="Kuo A."/>
            <person name="Mitros T."/>
            <person name="Fritz-Laylin L.K."/>
            <person name="Hellsten U."/>
            <person name="Chapman J."/>
            <person name="Simakov O."/>
            <person name="Rensing S.A."/>
            <person name="Terry A."/>
            <person name="Pangilinan J."/>
            <person name="Kapitonov V."/>
            <person name="Jurka J."/>
            <person name="Salamov A."/>
            <person name="Shapiro H."/>
            <person name="Schmutz J."/>
            <person name="Grimwood J."/>
            <person name="Lindquist E."/>
            <person name="Lucas S."/>
            <person name="Grigoriev I.V."/>
            <person name="Schmitt R."/>
            <person name="Kirk D."/>
            <person name="Rokhsar D.S."/>
        </authorList>
    </citation>
    <scope>NUCLEOTIDE SEQUENCE [LARGE SCALE GENOMIC DNA]</scope>
    <source>
        <strain evidence="2">f. Nagariensis / Eve</strain>
    </source>
</reference>
<evidence type="ECO:0000313" key="2">
    <source>
        <dbReference type="Proteomes" id="UP000001058"/>
    </source>
</evidence>
<evidence type="ECO:0000313" key="1">
    <source>
        <dbReference type="EMBL" id="EFJ41800.1"/>
    </source>
</evidence>
<protein>
    <submittedName>
        <fullName evidence="1">Uncharacterized protein</fullName>
    </submittedName>
</protein>
<name>D8UEN7_VOLCA</name>
<dbReference type="KEGG" id="vcn:VOLCADRAFT_98183"/>